<reference evidence="4 5" key="1">
    <citation type="journal article" date="2014" name="Genome Announc.">
        <title>Draft Genome Sequence of Magnetospirillum sp. Strain SO-1, a Freshwater Magnetotactic Bacterium Isolated from the Ol'khovka River, Russia.</title>
        <authorList>
            <person name="Grouzdev D.S."/>
            <person name="Dziuba M.V."/>
            <person name="Sukhacheva M.S."/>
            <person name="Mardanov A.V."/>
            <person name="Beletskiy A.V."/>
            <person name="Kuznetsov B.B."/>
            <person name="Skryabin K.G."/>
        </authorList>
    </citation>
    <scope>NUCLEOTIDE SEQUENCE [LARGE SCALE GENOMIC DNA]</scope>
    <source>
        <strain evidence="4 5">SO-1</strain>
    </source>
</reference>
<dbReference type="InterPro" id="IPR050739">
    <property type="entry name" value="MFP"/>
</dbReference>
<evidence type="ECO:0000259" key="1">
    <source>
        <dbReference type="Pfam" id="PF25876"/>
    </source>
</evidence>
<keyword evidence="5" id="KW-1185">Reference proteome</keyword>
<evidence type="ECO:0000313" key="5">
    <source>
        <dbReference type="Proteomes" id="UP000011744"/>
    </source>
</evidence>
<comment type="caution">
    <text evidence="4">The sequence shown here is derived from an EMBL/GenBank/DDBJ whole genome shotgun (WGS) entry which is preliminary data.</text>
</comment>
<dbReference type="STRING" id="1244869.H261_04625"/>
<dbReference type="RefSeq" id="WP_008614853.1">
    <property type="nucleotide sequence ID" value="NZ_AONQ01000008.1"/>
</dbReference>
<dbReference type="Pfam" id="PF25954">
    <property type="entry name" value="Beta-barrel_RND_2"/>
    <property type="match status" value="1"/>
</dbReference>
<feature type="domain" description="Multidrug resistance protein MdtA-like alpha-helical hairpin" evidence="1">
    <location>
        <begin position="114"/>
        <end position="177"/>
    </location>
</feature>
<dbReference type="Gene3D" id="2.40.30.170">
    <property type="match status" value="1"/>
</dbReference>
<dbReference type="Proteomes" id="UP000011744">
    <property type="component" value="Unassembled WGS sequence"/>
</dbReference>
<dbReference type="PATRIC" id="fig|1244869.3.peg.930"/>
<dbReference type="PANTHER" id="PTHR30386:SF24">
    <property type="entry name" value="MULTIDRUG RESISTANCE EFFLUX PUMP"/>
    <property type="match status" value="1"/>
</dbReference>
<evidence type="ECO:0000259" key="3">
    <source>
        <dbReference type="Pfam" id="PF25954"/>
    </source>
</evidence>
<feature type="domain" description="Multidrug resistance protein MdtA-like barrel-sandwich hybrid" evidence="2">
    <location>
        <begin position="45"/>
        <end position="239"/>
    </location>
</feature>
<dbReference type="InterPro" id="IPR058624">
    <property type="entry name" value="MdtA-like_HH"/>
</dbReference>
<dbReference type="InterPro" id="IPR058792">
    <property type="entry name" value="Beta-barrel_RND_2"/>
</dbReference>
<proteinExistence type="predicted"/>
<evidence type="ECO:0000313" key="4">
    <source>
        <dbReference type="EMBL" id="EME71193.1"/>
    </source>
</evidence>
<feature type="domain" description="CusB-like beta-barrel" evidence="3">
    <location>
        <begin position="244"/>
        <end position="286"/>
    </location>
</feature>
<name>M3AEE6_9PROT</name>
<dbReference type="InterPro" id="IPR058625">
    <property type="entry name" value="MdtA-like_BSH"/>
</dbReference>
<dbReference type="Pfam" id="PF25917">
    <property type="entry name" value="BSH_RND"/>
    <property type="match status" value="1"/>
</dbReference>
<dbReference type="PANTHER" id="PTHR30386">
    <property type="entry name" value="MEMBRANE FUSION SUBUNIT OF EMRAB-TOLC MULTIDRUG EFFLUX PUMP"/>
    <property type="match status" value="1"/>
</dbReference>
<organism evidence="4 5">
    <name type="scientific">Paramagnetospirillum caucaseum</name>
    <dbReference type="NCBI Taxonomy" id="1244869"/>
    <lineage>
        <taxon>Bacteria</taxon>
        <taxon>Pseudomonadati</taxon>
        <taxon>Pseudomonadota</taxon>
        <taxon>Alphaproteobacteria</taxon>
        <taxon>Rhodospirillales</taxon>
        <taxon>Magnetospirillaceae</taxon>
        <taxon>Paramagnetospirillum</taxon>
    </lineage>
</organism>
<dbReference type="AlphaFoldDB" id="M3AEE6"/>
<dbReference type="GO" id="GO:0055085">
    <property type="term" value="P:transmembrane transport"/>
    <property type="evidence" value="ECO:0007669"/>
    <property type="project" value="InterPro"/>
</dbReference>
<dbReference type="Gene3D" id="1.10.287.470">
    <property type="entry name" value="Helix hairpin bin"/>
    <property type="match status" value="2"/>
</dbReference>
<gene>
    <name evidence="4" type="ORF">H261_04625</name>
</gene>
<dbReference type="Pfam" id="PF25876">
    <property type="entry name" value="HH_MFP_RND"/>
    <property type="match status" value="1"/>
</dbReference>
<dbReference type="eggNOG" id="COG1566">
    <property type="taxonomic scope" value="Bacteria"/>
</dbReference>
<dbReference type="Gene3D" id="2.40.50.100">
    <property type="match status" value="1"/>
</dbReference>
<sequence length="343" mass="37014">MKKPILLAVILAATAAGGWSALRWSQDWRWMESTDDAYVDGDITAISPKVAGHVVELAARDNRPVAKGEVLLRIDDRDYRARADEAAGQVKARLAQLVQIDDRTAVQEAVIAQSGASISAARAEMVRAKADYERSRRLVREDYVSRQRFDISQADAARAEAGLSGSGAGLQASRRQLSVLASERNVALAQLEQARATLIVAETELEATILRAPVDGVIGNRAVRDGQYVRPGQTLLAVVPLGDVWIDANFKETQIGRMKAGNRVEIRVDAFPGTVIGGRVDSFAPASGAKFSLLPPENATGNFTKVVQRIPVRIRVDEGHPLAGQLRPGLSVVVKVDTRDAGR</sequence>
<dbReference type="EMBL" id="AONQ01000008">
    <property type="protein sequence ID" value="EME71193.1"/>
    <property type="molecule type" value="Genomic_DNA"/>
</dbReference>
<protein>
    <submittedName>
        <fullName evidence="4">Multidrug resistance efflux pump</fullName>
    </submittedName>
</protein>
<dbReference type="OrthoDB" id="9811754at2"/>
<evidence type="ECO:0000259" key="2">
    <source>
        <dbReference type="Pfam" id="PF25917"/>
    </source>
</evidence>
<dbReference type="SUPFAM" id="SSF111369">
    <property type="entry name" value="HlyD-like secretion proteins"/>
    <property type="match status" value="3"/>
</dbReference>
<accession>M3AEE6</accession>